<keyword evidence="2" id="KW-1185">Reference proteome</keyword>
<dbReference type="Gramene" id="OGLUM08G07110.1">
    <property type="protein sequence ID" value="OGLUM08G07110.1"/>
    <property type="gene ID" value="OGLUM08G07110"/>
</dbReference>
<accession>A0A0E0ASE8</accession>
<evidence type="ECO:0000313" key="2">
    <source>
        <dbReference type="Proteomes" id="UP000026961"/>
    </source>
</evidence>
<dbReference type="EnsemblPlants" id="OGLUM08G07110.1">
    <property type="protein sequence ID" value="OGLUM08G07110.1"/>
    <property type="gene ID" value="OGLUM08G07110"/>
</dbReference>
<name>A0A0E0ASE8_9ORYZ</name>
<protein>
    <submittedName>
        <fullName evidence="1">Uncharacterized protein</fullName>
    </submittedName>
</protein>
<organism evidence="1">
    <name type="scientific">Oryza glumipatula</name>
    <dbReference type="NCBI Taxonomy" id="40148"/>
    <lineage>
        <taxon>Eukaryota</taxon>
        <taxon>Viridiplantae</taxon>
        <taxon>Streptophyta</taxon>
        <taxon>Embryophyta</taxon>
        <taxon>Tracheophyta</taxon>
        <taxon>Spermatophyta</taxon>
        <taxon>Magnoliopsida</taxon>
        <taxon>Liliopsida</taxon>
        <taxon>Poales</taxon>
        <taxon>Poaceae</taxon>
        <taxon>BOP clade</taxon>
        <taxon>Oryzoideae</taxon>
        <taxon>Oryzeae</taxon>
        <taxon>Oryzinae</taxon>
        <taxon>Oryza</taxon>
    </lineage>
</organism>
<dbReference type="AlphaFoldDB" id="A0A0E0ASE8"/>
<evidence type="ECO:0000313" key="1">
    <source>
        <dbReference type="EnsemblPlants" id="OGLUM08G07110.1"/>
    </source>
</evidence>
<reference evidence="1" key="1">
    <citation type="submission" date="2015-04" db="UniProtKB">
        <authorList>
            <consortium name="EnsemblPlants"/>
        </authorList>
    </citation>
    <scope>IDENTIFICATION</scope>
</reference>
<dbReference type="Proteomes" id="UP000026961">
    <property type="component" value="Chromosome 8"/>
</dbReference>
<sequence length="139" mass="15658">MKWTLEPSQTALRTLVHLKPSRTVLRLFSNLEIHLLLNEVDLGALTNCSSNLVVDDDDNGPSQTVLRSLTDDETLMLMKALHKLFFGPSRIDDVASFDGKLMMMVNSDELLMTKTSSDVKLRTSCCCHCWKRTGGRQED</sequence>
<reference evidence="1" key="2">
    <citation type="submission" date="2018-05" db="EMBL/GenBank/DDBJ databases">
        <title>OgluRS3 (Oryza glumaepatula Reference Sequence Version 3).</title>
        <authorList>
            <person name="Zhang J."/>
            <person name="Kudrna D."/>
            <person name="Lee S."/>
            <person name="Talag J."/>
            <person name="Welchert J."/>
            <person name="Wing R.A."/>
        </authorList>
    </citation>
    <scope>NUCLEOTIDE SEQUENCE [LARGE SCALE GENOMIC DNA]</scope>
</reference>
<dbReference type="HOGENOM" id="CLU_2076962_0_0_1"/>
<proteinExistence type="predicted"/>